<name>G4TGM6_SERID</name>
<keyword evidence="4" id="KW-1185">Reference proteome</keyword>
<dbReference type="AlphaFoldDB" id="G4TGM6"/>
<feature type="compositionally biased region" description="Low complexity" evidence="1">
    <location>
        <begin position="346"/>
        <end position="358"/>
    </location>
</feature>
<comment type="caution">
    <text evidence="3">The sequence shown here is derived from an EMBL/GenBank/DDBJ whole genome shotgun (WGS) entry which is preliminary data.</text>
</comment>
<feature type="transmembrane region" description="Helical" evidence="2">
    <location>
        <begin position="182"/>
        <end position="206"/>
    </location>
</feature>
<gene>
    <name evidence="3" type="ORF">PIIN_04412</name>
</gene>
<sequence>MAIFVDSWLFVFSGGVIVSGVGMSTNTAACLSGIYMCIFFYASSKMLIYVFLADKARSSSPPRQSTHPPLCTSALRHSVDSLKLIKPHQVHVVWSAQNPVGGRSRIWIVCAVVLLFYVVIFILMLVAKIGYIRPDRMCVIGLRNIASIPLLTYDVFLNIFLTSMFVWPLLKRRLANPKLRALAKRTCIAATVALGTSVVNILILTLLHGKQLGWVCLASCGFDVTVNALVIFSISRASQSLTSSHNTLTQYSVRAPVLTNHTMSTTSVFDGEGGNPGGANRSKDPNRILGIKGSIPFPHNGSVQFRGGQKGAEAGVPTPGLRTKQQPLEVKTSPKRGLTSPPPPRGQSSGRPGSSGKPKYPPTAMIHWKKNSRDETGTRSEHVGSNFQSLSKIGDFAATRDDGQGEHAITHRGSGDIEINIYEDDEENALSSPTYGNSVSYSKKSVEGDPAVTSYDWNQRNLHIASVTDVSPCVSLSAVRAEGITSKRPRTAPTTLPSSTLSTEENVNEGEGRKRTRLSSLVPRLNRLSHAILGHHQPTDEEVPQSSPSSTPPRSGKRKSEASATSDKEKTRKRASRSSSFEALKDAEDLFFRPEADKNDTSLQQDHPVQEVVYPPSPAHLAGQARSHGT</sequence>
<feature type="transmembrane region" description="Helical" evidence="2">
    <location>
        <begin position="7"/>
        <end position="27"/>
    </location>
</feature>
<feature type="compositionally biased region" description="Low complexity" evidence="1">
    <location>
        <begin position="491"/>
        <end position="503"/>
    </location>
</feature>
<keyword evidence="2" id="KW-0812">Transmembrane</keyword>
<keyword evidence="2" id="KW-1133">Transmembrane helix</keyword>
<feature type="compositionally biased region" description="Basic and acidic residues" evidence="1">
    <location>
        <begin position="558"/>
        <end position="570"/>
    </location>
</feature>
<evidence type="ECO:0000256" key="2">
    <source>
        <dbReference type="SAM" id="Phobius"/>
    </source>
</evidence>
<protein>
    <recommendedName>
        <fullName evidence="5">Transmembrane protein</fullName>
    </recommendedName>
</protein>
<dbReference type="PANTHER" id="PTHR38848:SF3">
    <property type="entry name" value="G-PROTEIN COUPLED RECEPTORS FAMILY 3 PROFILE DOMAIN-CONTAINING PROTEIN"/>
    <property type="match status" value="1"/>
</dbReference>
<dbReference type="EMBL" id="CAFZ01000084">
    <property type="protein sequence ID" value="CCA70474.1"/>
    <property type="molecule type" value="Genomic_DNA"/>
</dbReference>
<evidence type="ECO:0000256" key="1">
    <source>
        <dbReference type="SAM" id="MobiDB-lite"/>
    </source>
</evidence>
<feature type="region of interest" description="Disordered" evidence="1">
    <location>
        <begin position="535"/>
        <end position="630"/>
    </location>
</feature>
<proteinExistence type="predicted"/>
<reference evidence="3 4" key="1">
    <citation type="journal article" date="2011" name="PLoS Pathog.">
        <title>Endophytic Life Strategies Decoded by Genome and Transcriptome Analyses of the Mutualistic Root Symbiont Piriformospora indica.</title>
        <authorList>
            <person name="Zuccaro A."/>
            <person name="Lahrmann U."/>
            <person name="Guldener U."/>
            <person name="Langen G."/>
            <person name="Pfiffi S."/>
            <person name="Biedenkopf D."/>
            <person name="Wong P."/>
            <person name="Samans B."/>
            <person name="Grimm C."/>
            <person name="Basiewicz M."/>
            <person name="Murat C."/>
            <person name="Martin F."/>
            <person name="Kogel K.H."/>
        </authorList>
    </citation>
    <scope>NUCLEOTIDE SEQUENCE [LARGE SCALE GENOMIC DNA]</scope>
    <source>
        <strain evidence="3 4">DSM 11827</strain>
    </source>
</reference>
<feature type="transmembrane region" description="Helical" evidence="2">
    <location>
        <begin position="151"/>
        <end position="170"/>
    </location>
</feature>
<dbReference type="PANTHER" id="PTHR38848">
    <property type="entry name" value="G-PROTEIN COUPLED RECEPTORS FAMILY 3 PROFILE DOMAIN-CONTAINING PROTEIN"/>
    <property type="match status" value="1"/>
</dbReference>
<dbReference type="OrthoDB" id="3210850at2759"/>
<organism evidence="3 4">
    <name type="scientific">Serendipita indica (strain DSM 11827)</name>
    <name type="common">Root endophyte fungus</name>
    <name type="synonym">Piriformospora indica</name>
    <dbReference type="NCBI Taxonomy" id="1109443"/>
    <lineage>
        <taxon>Eukaryota</taxon>
        <taxon>Fungi</taxon>
        <taxon>Dikarya</taxon>
        <taxon>Basidiomycota</taxon>
        <taxon>Agaricomycotina</taxon>
        <taxon>Agaricomycetes</taxon>
        <taxon>Sebacinales</taxon>
        <taxon>Serendipitaceae</taxon>
        <taxon>Serendipita</taxon>
    </lineage>
</organism>
<evidence type="ECO:0008006" key="5">
    <source>
        <dbReference type="Google" id="ProtNLM"/>
    </source>
</evidence>
<feature type="transmembrane region" description="Helical" evidence="2">
    <location>
        <begin position="106"/>
        <end position="131"/>
    </location>
</feature>
<evidence type="ECO:0000313" key="4">
    <source>
        <dbReference type="Proteomes" id="UP000007148"/>
    </source>
</evidence>
<keyword evidence="2" id="KW-0472">Membrane</keyword>
<dbReference type="HOGENOM" id="CLU_434187_0_0_1"/>
<feature type="region of interest" description="Disordered" evidence="1">
    <location>
        <begin position="485"/>
        <end position="521"/>
    </location>
</feature>
<feature type="compositionally biased region" description="Basic and acidic residues" evidence="1">
    <location>
        <begin position="583"/>
        <end position="600"/>
    </location>
</feature>
<dbReference type="eggNOG" id="ENOG502RY0X">
    <property type="taxonomic scope" value="Eukaryota"/>
</dbReference>
<dbReference type="Proteomes" id="UP000007148">
    <property type="component" value="Unassembled WGS sequence"/>
</dbReference>
<feature type="region of interest" description="Disordered" evidence="1">
    <location>
        <begin position="264"/>
        <end position="364"/>
    </location>
</feature>
<feature type="compositionally biased region" description="Low complexity" evidence="1">
    <location>
        <begin position="544"/>
        <end position="554"/>
    </location>
</feature>
<feature type="transmembrane region" description="Helical" evidence="2">
    <location>
        <begin position="33"/>
        <end position="53"/>
    </location>
</feature>
<dbReference type="InParanoid" id="G4TGM6"/>
<evidence type="ECO:0000313" key="3">
    <source>
        <dbReference type="EMBL" id="CCA70474.1"/>
    </source>
</evidence>
<feature type="transmembrane region" description="Helical" evidence="2">
    <location>
        <begin position="212"/>
        <end position="234"/>
    </location>
</feature>
<accession>G4TGM6</accession>